<dbReference type="Gene3D" id="1.10.10.10">
    <property type="entry name" value="Winged helix-like DNA-binding domain superfamily/Winged helix DNA-binding domain"/>
    <property type="match status" value="1"/>
</dbReference>
<comment type="similarity">
    <text evidence="1">Belongs to the LysR transcriptional regulatory family.</text>
</comment>
<dbReference type="EMBL" id="CP066092">
    <property type="protein sequence ID" value="QQB19407.1"/>
    <property type="molecule type" value="Genomic_DNA"/>
</dbReference>
<dbReference type="InterPro" id="IPR036388">
    <property type="entry name" value="WH-like_DNA-bd_sf"/>
</dbReference>
<feature type="domain" description="HTH lysR-type" evidence="5">
    <location>
        <begin position="6"/>
        <end position="63"/>
    </location>
</feature>
<keyword evidence="7" id="KW-1185">Reference proteome</keyword>
<reference evidence="6 7" key="1">
    <citation type="submission" date="2020-12" db="EMBL/GenBank/DDBJ databases">
        <title>FDA dAtabase for Regulatory Grade micrObial Sequences (FDA-ARGOS): Supporting development and validation of Infectious Disease Dx tests.</title>
        <authorList>
            <person name="Sproer C."/>
            <person name="Gronow S."/>
            <person name="Severitt S."/>
            <person name="Schroder I."/>
            <person name="Tallon L."/>
            <person name="Sadzewicz L."/>
            <person name="Zhao X."/>
            <person name="Boylan J."/>
            <person name="Ott S."/>
            <person name="Bowen H."/>
            <person name="Vavikolanu K."/>
            <person name="Mehta A."/>
            <person name="Aluvathingal J."/>
            <person name="Nadendla S."/>
            <person name="Lowell S."/>
            <person name="Myers T."/>
            <person name="Yan Y."/>
            <person name="Sichtig H."/>
        </authorList>
    </citation>
    <scope>NUCLEOTIDE SEQUENCE [LARGE SCALE GENOMIC DNA]</scope>
    <source>
        <strain evidence="6 7">FDAARGOS_986</strain>
    </source>
</reference>
<dbReference type="Gene3D" id="3.40.190.10">
    <property type="entry name" value="Periplasmic binding protein-like II"/>
    <property type="match status" value="2"/>
</dbReference>
<gene>
    <name evidence="6" type="ORF">I6H43_18095</name>
</gene>
<evidence type="ECO:0000256" key="1">
    <source>
        <dbReference type="ARBA" id="ARBA00009437"/>
    </source>
</evidence>
<dbReference type="InterPro" id="IPR000847">
    <property type="entry name" value="LysR_HTH_N"/>
</dbReference>
<proteinExistence type="inferred from homology"/>
<dbReference type="GeneID" id="69553227"/>
<dbReference type="RefSeq" id="WP_042031344.1">
    <property type="nucleotide sequence ID" value="NZ_CAWMFX010000027.1"/>
</dbReference>
<dbReference type="Proteomes" id="UP000595481">
    <property type="component" value="Chromosome"/>
</dbReference>
<dbReference type="InterPro" id="IPR005119">
    <property type="entry name" value="LysR_subst-bd"/>
</dbReference>
<dbReference type="SUPFAM" id="SSF53850">
    <property type="entry name" value="Periplasmic binding protein-like II"/>
    <property type="match status" value="1"/>
</dbReference>
<evidence type="ECO:0000256" key="4">
    <source>
        <dbReference type="ARBA" id="ARBA00023163"/>
    </source>
</evidence>
<evidence type="ECO:0000313" key="6">
    <source>
        <dbReference type="EMBL" id="QQB19407.1"/>
    </source>
</evidence>
<accession>A0A7T4A8P9</accession>
<organism evidence="6 7">
    <name type="scientific">Aeromonas jandaei</name>
    <dbReference type="NCBI Taxonomy" id="650"/>
    <lineage>
        <taxon>Bacteria</taxon>
        <taxon>Pseudomonadati</taxon>
        <taxon>Pseudomonadota</taxon>
        <taxon>Gammaproteobacteria</taxon>
        <taxon>Aeromonadales</taxon>
        <taxon>Aeromonadaceae</taxon>
        <taxon>Aeromonas</taxon>
    </lineage>
</organism>
<keyword evidence="2" id="KW-0805">Transcription regulation</keyword>
<keyword evidence="4" id="KW-0804">Transcription</keyword>
<keyword evidence="3" id="KW-0238">DNA-binding</keyword>
<dbReference type="InterPro" id="IPR050389">
    <property type="entry name" value="LysR-type_TF"/>
</dbReference>
<dbReference type="SUPFAM" id="SSF46785">
    <property type="entry name" value="Winged helix' DNA-binding domain"/>
    <property type="match status" value="1"/>
</dbReference>
<sequence length="312" mass="35395">MASPHIDLNLFRIFDRVMTEKGVSTAASSLDMTPAAISQAIRRLSDQIGEPLFLREGRGITPTSRALALHREIRTALNTMERSLQLNQEFDPGTSQRVFRIASHPDLDLLLLPRLLAHLAATAPHCRVESVPGLYEEHLRQQALRQHNIDLILASTALEESGFLSQPLLNLELRVVCRAAHPRIEHQLDFEAFFAEEHVVWDVRRKDDWVIRSLTSKNLPPRKIAYESNALLTALSLVSQTDWLCVTSQWHLAMMRQPLALKDFPLPWESAPCPVYINWHQSAKRDPALSWLIQQLQLLTTAEPNRNGLTPA</sequence>
<evidence type="ECO:0000256" key="2">
    <source>
        <dbReference type="ARBA" id="ARBA00023015"/>
    </source>
</evidence>
<evidence type="ECO:0000313" key="7">
    <source>
        <dbReference type="Proteomes" id="UP000595481"/>
    </source>
</evidence>
<name>A0A7T4A8P9_AERJA</name>
<evidence type="ECO:0000259" key="5">
    <source>
        <dbReference type="PROSITE" id="PS50931"/>
    </source>
</evidence>
<dbReference type="Pfam" id="PF00126">
    <property type="entry name" value="HTH_1"/>
    <property type="match status" value="1"/>
</dbReference>
<dbReference type="Pfam" id="PF03466">
    <property type="entry name" value="LysR_substrate"/>
    <property type="match status" value="1"/>
</dbReference>
<evidence type="ECO:0000256" key="3">
    <source>
        <dbReference type="ARBA" id="ARBA00023125"/>
    </source>
</evidence>
<dbReference type="PROSITE" id="PS50931">
    <property type="entry name" value="HTH_LYSR"/>
    <property type="match status" value="1"/>
</dbReference>
<dbReference type="PANTHER" id="PTHR30118:SF6">
    <property type="entry name" value="HTH-TYPE TRANSCRIPTIONAL REGULATOR LEUO"/>
    <property type="match status" value="1"/>
</dbReference>
<dbReference type="InterPro" id="IPR036390">
    <property type="entry name" value="WH_DNA-bd_sf"/>
</dbReference>
<protein>
    <submittedName>
        <fullName evidence="6">LysR family transcriptional regulator</fullName>
    </submittedName>
</protein>
<dbReference type="PANTHER" id="PTHR30118">
    <property type="entry name" value="HTH-TYPE TRANSCRIPTIONAL REGULATOR LEUO-RELATED"/>
    <property type="match status" value="1"/>
</dbReference>